<evidence type="ECO:0000256" key="1">
    <source>
        <dbReference type="SAM" id="MobiDB-lite"/>
    </source>
</evidence>
<gene>
    <name evidence="2" type="ORF">GSTENG00009466001</name>
</gene>
<feature type="region of interest" description="Disordered" evidence="1">
    <location>
        <begin position="1"/>
        <end position="45"/>
    </location>
</feature>
<feature type="non-terminal residue" evidence="2">
    <location>
        <position position="1"/>
    </location>
</feature>
<accession>Q4T084</accession>
<dbReference type="EMBL" id="CAAE01011289">
    <property type="protein sequence ID" value="CAF93698.1"/>
    <property type="molecule type" value="Genomic_DNA"/>
</dbReference>
<reference evidence="2" key="1">
    <citation type="journal article" date="2004" name="Nature">
        <title>Genome duplication in the teleost fish Tetraodon nigroviridis reveals the early vertebrate proto-karyotype.</title>
        <authorList>
            <person name="Jaillon O."/>
            <person name="Aury J.-M."/>
            <person name="Brunet F."/>
            <person name="Petit J.-L."/>
            <person name="Stange-Thomann N."/>
            <person name="Mauceli E."/>
            <person name="Bouneau L."/>
            <person name="Fischer C."/>
            <person name="Ozouf-Costaz C."/>
            <person name="Bernot A."/>
            <person name="Nicaud S."/>
            <person name="Jaffe D."/>
            <person name="Fisher S."/>
            <person name="Lutfalla G."/>
            <person name="Dossat C."/>
            <person name="Segurens B."/>
            <person name="Dasilva C."/>
            <person name="Salanoubat M."/>
            <person name="Levy M."/>
            <person name="Boudet N."/>
            <person name="Castellano S."/>
            <person name="Anthouard V."/>
            <person name="Jubin C."/>
            <person name="Castelli V."/>
            <person name="Katinka M."/>
            <person name="Vacherie B."/>
            <person name="Biemont C."/>
            <person name="Skalli Z."/>
            <person name="Cattolico L."/>
            <person name="Poulain J."/>
            <person name="De Berardinis V."/>
            <person name="Cruaud C."/>
            <person name="Duprat S."/>
            <person name="Brottier P."/>
            <person name="Coutanceau J.-P."/>
            <person name="Gouzy J."/>
            <person name="Parra G."/>
            <person name="Lardier G."/>
            <person name="Chapple C."/>
            <person name="McKernan K.J."/>
            <person name="McEwan P."/>
            <person name="Bosak S."/>
            <person name="Kellis M."/>
            <person name="Volff J.-N."/>
            <person name="Guigo R."/>
            <person name="Zody M.C."/>
            <person name="Mesirov J."/>
            <person name="Lindblad-Toh K."/>
            <person name="Birren B."/>
            <person name="Nusbaum C."/>
            <person name="Kahn D."/>
            <person name="Robinson-Rechavi M."/>
            <person name="Laudet V."/>
            <person name="Schachter V."/>
            <person name="Quetier F."/>
            <person name="Saurin W."/>
            <person name="Scarpelli C."/>
            <person name="Wincker P."/>
            <person name="Lander E.S."/>
            <person name="Weissenbach J."/>
            <person name="Roest Crollius H."/>
        </authorList>
    </citation>
    <scope>NUCLEOTIDE SEQUENCE [LARGE SCALE GENOMIC DNA]</scope>
</reference>
<proteinExistence type="predicted"/>
<dbReference type="KEGG" id="tng:GSTEN00009466G001"/>
<name>Q4T084_TETNG</name>
<dbReference type="AlphaFoldDB" id="Q4T084"/>
<protein>
    <submittedName>
        <fullName evidence="2">(spotted green pufferfish) hypothetical protein</fullName>
    </submittedName>
</protein>
<sequence>RSDAAGEAQHEHHPPDHHEEPDGVQAAQVGDGRQVGQDALGRGQG</sequence>
<comment type="caution">
    <text evidence="2">The sequence shown here is derived from an EMBL/GenBank/DDBJ whole genome shotgun (WGS) entry which is preliminary data.</text>
</comment>
<feature type="compositionally biased region" description="Basic and acidic residues" evidence="1">
    <location>
        <begin position="1"/>
        <end position="21"/>
    </location>
</feature>
<organism evidence="2">
    <name type="scientific">Tetraodon nigroviridis</name>
    <name type="common">Spotted green pufferfish</name>
    <name type="synonym">Chelonodon nigroviridis</name>
    <dbReference type="NCBI Taxonomy" id="99883"/>
    <lineage>
        <taxon>Eukaryota</taxon>
        <taxon>Metazoa</taxon>
        <taxon>Chordata</taxon>
        <taxon>Craniata</taxon>
        <taxon>Vertebrata</taxon>
        <taxon>Euteleostomi</taxon>
        <taxon>Actinopterygii</taxon>
        <taxon>Neopterygii</taxon>
        <taxon>Teleostei</taxon>
        <taxon>Neoteleostei</taxon>
        <taxon>Acanthomorphata</taxon>
        <taxon>Eupercaria</taxon>
        <taxon>Tetraodontiformes</taxon>
        <taxon>Tetradontoidea</taxon>
        <taxon>Tetraodontidae</taxon>
        <taxon>Tetraodon</taxon>
    </lineage>
</organism>
<evidence type="ECO:0000313" key="2">
    <source>
        <dbReference type="EMBL" id="CAF93698.1"/>
    </source>
</evidence>
<reference evidence="2" key="2">
    <citation type="submission" date="2004-02" db="EMBL/GenBank/DDBJ databases">
        <authorList>
            <consortium name="Genoscope"/>
            <consortium name="Whitehead Institute Centre for Genome Research"/>
        </authorList>
    </citation>
    <scope>NUCLEOTIDE SEQUENCE</scope>
</reference>